<keyword evidence="11" id="KW-0804">Transcription</keyword>
<evidence type="ECO:0000256" key="2">
    <source>
        <dbReference type="ARBA" id="ARBA00004496"/>
    </source>
</evidence>
<feature type="domain" description="4Fe-4S Wbl-type" evidence="13">
    <location>
        <begin position="17"/>
        <end position="76"/>
    </location>
</feature>
<evidence type="ECO:0000256" key="12">
    <source>
        <dbReference type="SAM" id="MobiDB-lite"/>
    </source>
</evidence>
<proteinExistence type="inferred from homology"/>
<comment type="caution">
    <text evidence="14">The sequence shown here is derived from an EMBL/GenBank/DDBJ whole genome shotgun (WGS) entry which is preliminary data.</text>
</comment>
<name>A0ABQ1V5T8_9NOCA</name>
<keyword evidence="10" id="KW-1015">Disulfide bond</keyword>
<organism evidence="14 15">
    <name type="scientific">Williamsia phyllosphaerae</name>
    <dbReference type="NCBI Taxonomy" id="885042"/>
    <lineage>
        <taxon>Bacteria</taxon>
        <taxon>Bacillati</taxon>
        <taxon>Actinomycetota</taxon>
        <taxon>Actinomycetes</taxon>
        <taxon>Mycobacteriales</taxon>
        <taxon>Nocardiaceae</taxon>
        <taxon>Williamsia</taxon>
    </lineage>
</organism>
<evidence type="ECO:0000256" key="7">
    <source>
        <dbReference type="ARBA" id="ARBA00023014"/>
    </source>
</evidence>
<comment type="subcellular location">
    <subcellularLocation>
        <location evidence="2">Cytoplasm</location>
    </subcellularLocation>
</comment>
<dbReference type="PANTHER" id="PTHR38839">
    <property type="entry name" value="TRANSCRIPTIONAL REGULATOR WHID-RELATED"/>
    <property type="match status" value="1"/>
</dbReference>
<feature type="region of interest" description="Disordered" evidence="12">
    <location>
        <begin position="76"/>
        <end position="104"/>
    </location>
</feature>
<dbReference type="InterPro" id="IPR003482">
    <property type="entry name" value="Whib"/>
</dbReference>
<keyword evidence="6" id="KW-0408">Iron</keyword>
<dbReference type="Pfam" id="PF02467">
    <property type="entry name" value="Whib"/>
    <property type="match status" value="1"/>
</dbReference>
<dbReference type="EMBL" id="BMCS01000003">
    <property type="protein sequence ID" value="GGF38843.1"/>
    <property type="molecule type" value="Genomic_DNA"/>
</dbReference>
<dbReference type="Proteomes" id="UP000632454">
    <property type="component" value="Unassembled WGS sequence"/>
</dbReference>
<keyword evidence="9" id="KW-0238">DNA-binding</keyword>
<gene>
    <name evidence="14" type="ORF">GCM10007298_38190</name>
</gene>
<keyword evidence="8" id="KW-0805">Transcription regulation</keyword>
<keyword evidence="15" id="KW-1185">Reference proteome</keyword>
<evidence type="ECO:0000256" key="11">
    <source>
        <dbReference type="ARBA" id="ARBA00023163"/>
    </source>
</evidence>
<sequence length="132" mass="14876">MKIINICNTEPWTEHAPCRGKHELFDPRGTKRRAEYAEALAICATCPFTQECWEYANRNDTRGGVWGGVIFNEHHKFEGGQTGKGREPITHGTPSGYKQHTRRGEPACTECRLANNRYAADKRNARTKGLTA</sequence>
<evidence type="ECO:0000256" key="9">
    <source>
        <dbReference type="ARBA" id="ARBA00023125"/>
    </source>
</evidence>
<protein>
    <recommendedName>
        <fullName evidence="13">4Fe-4S Wbl-type domain-containing protein</fullName>
    </recommendedName>
</protein>
<evidence type="ECO:0000313" key="15">
    <source>
        <dbReference type="Proteomes" id="UP000632454"/>
    </source>
</evidence>
<keyword evidence="4" id="KW-0004">4Fe-4S</keyword>
<evidence type="ECO:0000256" key="6">
    <source>
        <dbReference type="ARBA" id="ARBA00023004"/>
    </source>
</evidence>
<dbReference type="PROSITE" id="PS51674">
    <property type="entry name" value="4FE4S_WBL"/>
    <property type="match status" value="1"/>
</dbReference>
<evidence type="ECO:0000256" key="1">
    <source>
        <dbReference type="ARBA" id="ARBA00001966"/>
    </source>
</evidence>
<keyword evidence="7" id="KW-0411">Iron-sulfur</keyword>
<feature type="compositionally biased region" description="Basic and acidic residues" evidence="12">
    <location>
        <begin position="76"/>
        <end position="89"/>
    </location>
</feature>
<dbReference type="PANTHER" id="PTHR38839:SF4">
    <property type="entry name" value="TRANSCRIPTIONAL REGULATOR WHIB"/>
    <property type="match status" value="1"/>
</dbReference>
<evidence type="ECO:0000259" key="13">
    <source>
        <dbReference type="PROSITE" id="PS51674"/>
    </source>
</evidence>
<reference evidence="15" key="1">
    <citation type="journal article" date="2019" name="Int. J. Syst. Evol. Microbiol.">
        <title>The Global Catalogue of Microorganisms (GCM) 10K type strain sequencing project: providing services to taxonomists for standard genome sequencing and annotation.</title>
        <authorList>
            <consortium name="The Broad Institute Genomics Platform"/>
            <consortium name="The Broad Institute Genome Sequencing Center for Infectious Disease"/>
            <person name="Wu L."/>
            <person name="Ma J."/>
        </authorList>
    </citation>
    <scope>NUCLEOTIDE SEQUENCE [LARGE SCALE GENOMIC DNA]</scope>
    <source>
        <strain evidence="15">CCM 7855</strain>
    </source>
</reference>
<evidence type="ECO:0000313" key="14">
    <source>
        <dbReference type="EMBL" id="GGF38843.1"/>
    </source>
</evidence>
<evidence type="ECO:0000256" key="10">
    <source>
        <dbReference type="ARBA" id="ARBA00023157"/>
    </source>
</evidence>
<dbReference type="InterPro" id="IPR034768">
    <property type="entry name" value="4FE4S_WBL"/>
</dbReference>
<dbReference type="RefSeq" id="WP_188491939.1">
    <property type="nucleotide sequence ID" value="NZ_BMCS01000003.1"/>
</dbReference>
<comment type="similarity">
    <text evidence="3">Belongs to the WhiB family.</text>
</comment>
<evidence type="ECO:0000256" key="8">
    <source>
        <dbReference type="ARBA" id="ARBA00023015"/>
    </source>
</evidence>
<comment type="cofactor">
    <cofactor evidence="1">
        <name>[4Fe-4S] cluster</name>
        <dbReference type="ChEBI" id="CHEBI:49883"/>
    </cofactor>
</comment>
<evidence type="ECO:0000256" key="3">
    <source>
        <dbReference type="ARBA" id="ARBA00006597"/>
    </source>
</evidence>
<keyword evidence="5" id="KW-0479">Metal-binding</keyword>
<accession>A0ABQ1V5T8</accession>
<evidence type="ECO:0000256" key="4">
    <source>
        <dbReference type="ARBA" id="ARBA00022485"/>
    </source>
</evidence>
<evidence type="ECO:0000256" key="5">
    <source>
        <dbReference type="ARBA" id="ARBA00022723"/>
    </source>
</evidence>